<dbReference type="Proteomes" id="UP001285441">
    <property type="component" value="Unassembled WGS sequence"/>
</dbReference>
<keyword evidence="4 6" id="KW-0408">Iron</keyword>
<evidence type="ECO:0000256" key="5">
    <source>
        <dbReference type="ARBA" id="ARBA00023033"/>
    </source>
</evidence>
<evidence type="ECO:0000256" key="2">
    <source>
        <dbReference type="ARBA" id="ARBA00022723"/>
    </source>
</evidence>
<keyword evidence="5" id="KW-0503">Monooxygenase</keyword>
<gene>
    <name evidence="7" type="ORF">B0H63DRAFT_141699</name>
</gene>
<dbReference type="GO" id="GO:0005506">
    <property type="term" value="F:iron ion binding"/>
    <property type="evidence" value="ECO:0007669"/>
    <property type="project" value="InterPro"/>
</dbReference>
<dbReference type="Gene3D" id="1.10.630.10">
    <property type="entry name" value="Cytochrome P450"/>
    <property type="match status" value="1"/>
</dbReference>
<evidence type="ECO:0000256" key="6">
    <source>
        <dbReference type="PIRSR" id="PIRSR602401-1"/>
    </source>
</evidence>
<dbReference type="PANTHER" id="PTHR46300">
    <property type="entry name" value="P450, PUTATIVE (EUROFUNG)-RELATED-RELATED"/>
    <property type="match status" value="1"/>
</dbReference>
<keyword evidence="2 6" id="KW-0479">Metal-binding</keyword>
<keyword evidence="3" id="KW-0560">Oxidoreductase</keyword>
<dbReference type="GO" id="GO:0020037">
    <property type="term" value="F:heme binding"/>
    <property type="evidence" value="ECO:0007669"/>
    <property type="project" value="InterPro"/>
</dbReference>
<dbReference type="EMBL" id="JAULSW010000003">
    <property type="protein sequence ID" value="KAK3386869.1"/>
    <property type="molecule type" value="Genomic_DNA"/>
</dbReference>
<evidence type="ECO:0000256" key="1">
    <source>
        <dbReference type="ARBA" id="ARBA00010617"/>
    </source>
</evidence>
<evidence type="ECO:0000256" key="3">
    <source>
        <dbReference type="ARBA" id="ARBA00023002"/>
    </source>
</evidence>
<keyword evidence="8" id="KW-1185">Reference proteome</keyword>
<name>A0AAE0NSH0_9PEZI</name>
<dbReference type="Pfam" id="PF00067">
    <property type="entry name" value="p450"/>
    <property type="match status" value="1"/>
</dbReference>
<proteinExistence type="inferred from homology"/>
<dbReference type="SUPFAM" id="SSF48264">
    <property type="entry name" value="Cytochrome P450"/>
    <property type="match status" value="1"/>
</dbReference>
<dbReference type="InterPro" id="IPR001128">
    <property type="entry name" value="Cyt_P450"/>
</dbReference>
<evidence type="ECO:0000313" key="8">
    <source>
        <dbReference type="Proteomes" id="UP001285441"/>
    </source>
</evidence>
<evidence type="ECO:0000256" key="4">
    <source>
        <dbReference type="ARBA" id="ARBA00023004"/>
    </source>
</evidence>
<evidence type="ECO:0000313" key="7">
    <source>
        <dbReference type="EMBL" id="KAK3386869.1"/>
    </source>
</evidence>
<feature type="binding site" description="axial binding residue" evidence="6">
    <location>
        <position position="439"/>
    </location>
    <ligand>
        <name>heme</name>
        <dbReference type="ChEBI" id="CHEBI:30413"/>
    </ligand>
    <ligandPart>
        <name>Fe</name>
        <dbReference type="ChEBI" id="CHEBI:18248"/>
    </ligandPart>
</feature>
<comment type="cofactor">
    <cofactor evidence="6">
        <name>heme</name>
        <dbReference type="ChEBI" id="CHEBI:30413"/>
    </cofactor>
</comment>
<organism evidence="7 8">
    <name type="scientific">Podospora didyma</name>
    <dbReference type="NCBI Taxonomy" id="330526"/>
    <lineage>
        <taxon>Eukaryota</taxon>
        <taxon>Fungi</taxon>
        <taxon>Dikarya</taxon>
        <taxon>Ascomycota</taxon>
        <taxon>Pezizomycotina</taxon>
        <taxon>Sordariomycetes</taxon>
        <taxon>Sordariomycetidae</taxon>
        <taxon>Sordariales</taxon>
        <taxon>Podosporaceae</taxon>
        <taxon>Podospora</taxon>
    </lineage>
</organism>
<comment type="similarity">
    <text evidence="1">Belongs to the cytochrome P450 family.</text>
</comment>
<reference evidence="7" key="1">
    <citation type="journal article" date="2023" name="Mol. Phylogenet. Evol.">
        <title>Genome-scale phylogeny and comparative genomics of the fungal order Sordariales.</title>
        <authorList>
            <person name="Hensen N."/>
            <person name="Bonometti L."/>
            <person name="Westerberg I."/>
            <person name="Brannstrom I.O."/>
            <person name="Guillou S."/>
            <person name="Cros-Aarteil S."/>
            <person name="Calhoun S."/>
            <person name="Haridas S."/>
            <person name="Kuo A."/>
            <person name="Mondo S."/>
            <person name="Pangilinan J."/>
            <person name="Riley R."/>
            <person name="LaButti K."/>
            <person name="Andreopoulos B."/>
            <person name="Lipzen A."/>
            <person name="Chen C."/>
            <person name="Yan M."/>
            <person name="Daum C."/>
            <person name="Ng V."/>
            <person name="Clum A."/>
            <person name="Steindorff A."/>
            <person name="Ohm R.A."/>
            <person name="Martin F."/>
            <person name="Silar P."/>
            <person name="Natvig D.O."/>
            <person name="Lalanne C."/>
            <person name="Gautier V."/>
            <person name="Ament-Velasquez S.L."/>
            <person name="Kruys A."/>
            <person name="Hutchinson M.I."/>
            <person name="Powell A.J."/>
            <person name="Barry K."/>
            <person name="Miller A.N."/>
            <person name="Grigoriev I.V."/>
            <person name="Debuchy R."/>
            <person name="Gladieux P."/>
            <person name="Hiltunen Thoren M."/>
            <person name="Johannesson H."/>
        </authorList>
    </citation>
    <scope>NUCLEOTIDE SEQUENCE</scope>
    <source>
        <strain evidence="7">CBS 232.78</strain>
    </source>
</reference>
<dbReference type="InterPro" id="IPR036396">
    <property type="entry name" value="Cyt_P450_sf"/>
</dbReference>
<dbReference type="InterPro" id="IPR002401">
    <property type="entry name" value="Cyt_P450_E_grp-I"/>
</dbReference>
<dbReference type="GO" id="GO:0004497">
    <property type="term" value="F:monooxygenase activity"/>
    <property type="evidence" value="ECO:0007669"/>
    <property type="project" value="UniProtKB-KW"/>
</dbReference>
<comment type="caution">
    <text evidence="7">The sequence shown here is derived from an EMBL/GenBank/DDBJ whole genome shotgun (WGS) entry which is preliminary data.</text>
</comment>
<dbReference type="PANTHER" id="PTHR46300:SF2">
    <property type="entry name" value="CYTOCHROME P450 MONOOXYGENASE ALNH-RELATED"/>
    <property type="match status" value="1"/>
</dbReference>
<protein>
    <submittedName>
        <fullName evidence="7">Cytochrome P450</fullName>
    </submittedName>
</protein>
<dbReference type="AlphaFoldDB" id="A0AAE0NSH0"/>
<dbReference type="GO" id="GO:0016705">
    <property type="term" value="F:oxidoreductase activity, acting on paired donors, with incorporation or reduction of molecular oxygen"/>
    <property type="evidence" value="ECO:0007669"/>
    <property type="project" value="InterPro"/>
</dbReference>
<dbReference type="InterPro" id="IPR050364">
    <property type="entry name" value="Cytochrome_P450_fung"/>
</dbReference>
<reference evidence="7" key="2">
    <citation type="submission" date="2023-06" db="EMBL/GenBank/DDBJ databases">
        <authorList>
            <consortium name="Lawrence Berkeley National Laboratory"/>
            <person name="Haridas S."/>
            <person name="Hensen N."/>
            <person name="Bonometti L."/>
            <person name="Westerberg I."/>
            <person name="Brannstrom I.O."/>
            <person name="Guillou S."/>
            <person name="Cros-Aarteil S."/>
            <person name="Calhoun S."/>
            <person name="Kuo A."/>
            <person name="Mondo S."/>
            <person name="Pangilinan J."/>
            <person name="Riley R."/>
            <person name="LaButti K."/>
            <person name="Andreopoulos B."/>
            <person name="Lipzen A."/>
            <person name="Chen C."/>
            <person name="Yanf M."/>
            <person name="Daum C."/>
            <person name="Ng V."/>
            <person name="Clum A."/>
            <person name="Steindorff A."/>
            <person name="Ohm R."/>
            <person name="Martin F."/>
            <person name="Silar P."/>
            <person name="Natvig D."/>
            <person name="Lalanne C."/>
            <person name="Gautier V."/>
            <person name="Ament-velasquez S.L."/>
            <person name="Kruys A."/>
            <person name="Hutchinson M.I."/>
            <person name="Powell A.J."/>
            <person name="Barry K."/>
            <person name="Miller A.N."/>
            <person name="Grigoriev I.V."/>
            <person name="Debuchy R."/>
            <person name="Gladieux P."/>
            <person name="Thoren M.H."/>
            <person name="Johannesson H."/>
        </authorList>
    </citation>
    <scope>NUCLEOTIDE SEQUENCE</scope>
    <source>
        <strain evidence="7">CBS 232.78</strain>
    </source>
</reference>
<sequence length="530" mass="59881">MIFLAGLALAAAFTMVYLVIFVGKRDSRLPPGPPTLPIIGNLHQIPTKRTHLQFAKWAKQYGGIYSLKFGPATSIVISSPRLIKQLVDKKSNLYSRRPTSHVGNIIAGGDHLLLMQYSDQWRTCRKVVHQFFMEQMVVKQHVEVVNAEAIQMLRDFIEQPKGYMKHPKRFSNSIIMSLIYGTRTPTTQTPHMVKLYALMEKWSTVMEAGNTPPVDIFTFLKFVPERYLGMWRARAQDVGKDMNALYSQWVEYVIERRKNSGSRDCFLDRVLDQGEKLGLDKHCLYFLCGTVMEGGSDTTSSLVISFIHAMTKWPAVLKKAQEEMDKAVGPERTPTWDDYANMPYIAACVKESHRWRPVTPLAFPHSLAQDDWVDGMLLPKGSDIFINAYAMHHDESRFPNPDVFHPDNFKGITALASELANGEYENRDHYGYGSGRRLCPGIHLAERNLFLAIAKLVWAMNIGPGKDAAGNDIEPDVSNETGYASGFLVCAEDFPCTITLRSEERGATILAEAKKAEIEVFSRFETPKDF</sequence>
<accession>A0AAE0NSH0</accession>
<dbReference type="CDD" id="cd11065">
    <property type="entry name" value="CYP64-like"/>
    <property type="match status" value="1"/>
</dbReference>
<keyword evidence="6" id="KW-0349">Heme</keyword>
<dbReference type="PRINTS" id="PR00463">
    <property type="entry name" value="EP450I"/>
</dbReference>